<accession>A0A9D7S6X5</accession>
<protein>
    <submittedName>
        <fullName evidence="3">Lytic transglycosylase domain-containing protein</fullName>
    </submittedName>
</protein>
<evidence type="ECO:0000313" key="4">
    <source>
        <dbReference type="Proteomes" id="UP000808349"/>
    </source>
</evidence>
<comment type="similarity">
    <text evidence="1">Belongs to the transglycosylase Slt family.</text>
</comment>
<evidence type="ECO:0000313" key="3">
    <source>
        <dbReference type="EMBL" id="MBK9716491.1"/>
    </source>
</evidence>
<gene>
    <name evidence="3" type="ORF">IPO85_03015</name>
</gene>
<dbReference type="Pfam" id="PF01464">
    <property type="entry name" value="SLT"/>
    <property type="match status" value="1"/>
</dbReference>
<feature type="domain" description="Transglycosylase SLT" evidence="2">
    <location>
        <begin position="87"/>
        <end position="185"/>
    </location>
</feature>
<dbReference type="PANTHER" id="PTHR37423">
    <property type="entry name" value="SOLUBLE LYTIC MUREIN TRANSGLYCOSYLASE-RELATED"/>
    <property type="match status" value="1"/>
</dbReference>
<evidence type="ECO:0000256" key="1">
    <source>
        <dbReference type="ARBA" id="ARBA00007734"/>
    </source>
</evidence>
<sequence>MFLLISSKTPTSRYFDSLIQKIVPIPLDSKYYFADEIIPIENFDVSERLERELLSNTYQHTSTILHLKLAKRYFPFIEEVFEKEGIPDDLKYLAVAESSLRNSMSSAGAKGFWQFMNPTAKELGLEVTEFVDERNHFEKSTFAACQYLKKIKQKFGSWTLVAAAYNMGPNGLQSAIEEQKENNYYDLNLSDETNRYVFRILAIKEIMQNPEKYGFYMDSHLGYGKMDKYKSVVIDTTIESLADFAHDHGITYRKLKLYNPWLLKSSLPNKMRKVYEIRIPD</sequence>
<evidence type="ECO:0000259" key="2">
    <source>
        <dbReference type="Pfam" id="PF01464"/>
    </source>
</evidence>
<dbReference type="Gene3D" id="1.10.530.10">
    <property type="match status" value="1"/>
</dbReference>
<comment type="caution">
    <text evidence="3">The sequence shown here is derived from an EMBL/GenBank/DDBJ whole genome shotgun (WGS) entry which is preliminary data.</text>
</comment>
<dbReference type="InterPro" id="IPR008258">
    <property type="entry name" value="Transglycosylase_SLT_dom_1"/>
</dbReference>
<reference evidence="3 4" key="1">
    <citation type="submission" date="2020-10" db="EMBL/GenBank/DDBJ databases">
        <title>Connecting structure to function with the recovery of over 1000 high-quality activated sludge metagenome-assembled genomes encoding full-length rRNA genes using long-read sequencing.</title>
        <authorList>
            <person name="Singleton C.M."/>
            <person name="Petriglieri F."/>
            <person name="Kristensen J.M."/>
            <person name="Kirkegaard R.H."/>
            <person name="Michaelsen T.Y."/>
            <person name="Andersen M.H."/>
            <person name="Karst S.M."/>
            <person name="Dueholm M.S."/>
            <person name="Nielsen P.H."/>
            <person name="Albertsen M."/>
        </authorList>
    </citation>
    <scope>NUCLEOTIDE SEQUENCE [LARGE SCALE GENOMIC DNA]</scope>
    <source>
        <strain evidence="3">Ribe_18-Q3-R11-54_BAT3C.373</strain>
    </source>
</reference>
<proteinExistence type="inferred from homology"/>
<dbReference type="PANTHER" id="PTHR37423:SF2">
    <property type="entry name" value="MEMBRANE-BOUND LYTIC MUREIN TRANSGLYCOSYLASE C"/>
    <property type="match status" value="1"/>
</dbReference>
<dbReference type="CDD" id="cd16894">
    <property type="entry name" value="MltD-like"/>
    <property type="match status" value="1"/>
</dbReference>
<dbReference type="Proteomes" id="UP000808349">
    <property type="component" value="Unassembled WGS sequence"/>
</dbReference>
<dbReference type="SUPFAM" id="SSF53955">
    <property type="entry name" value="Lysozyme-like"/>
    <property type="match status" value="1"/>
</dbReference>
<dbReference type="AlphaFoldDB" id="A0A9D7S6X5"/>
<organism evidence="3 4">
    <name type="scientific">Candidatus Defluviibacterium haderslevense</name>
    <dbReference type="NCBI Taxonomy" id="2981993"/>
    <lineage>
        <taxon>Bacteria</taxon>
        <taxon>Pseudomonadati</taxon>
        <taxon>Bacteroidota</taxon>
        <taxon>Saprospiria</taxon>
        <taxon>Saprospirales</taxon>
        <taxon>Saprospiraceae</taxon>
        <taxon>Candidatus Defluviibacterium</taxon>
    </lineage>
</organism>
<dbReference type="EMBL" id="JADKFW010000004">
    <property type="protein sequence ID" value="MBK9716491.1"/>
    <property type="molecule type" value="Genomic_DNA"/>
</dbReference>
<dbReference type="InterPro" id="IPR023346">
    <property type="entry name" value="Lysozyme-like_dom_sf"/>
</dbReference>
<name>A0A9D7S6X5_9BACT</name>